<dbReference type="STRING" id="1802701.A3A33_03585"/>
<protein>
    <submittedName>
        <fullName evidence="1">Uncharacterized protein</fullName>
    </submittedName>
</protein>
<comment type="caution">
    <text evidence="1">The sequence shown here is derived from an EMBL/GenBank/DDBJ whole genome shotgun (WGS) entry which is preliminary data.</text>
</comment>
<dbReference type="Proteomes" id="UP000179047">
    <property type="component" value="Unassembled WGS sequence"/>
</dbReference>
<name>A0A1F8GXV5_9BACT</name>
<dbReference type="EMBL" id="MGKP01000006">
    <property type="protein sequence ID" value="OGN29486.1"/>
    <property type="molecule type" value="Genomic_DNA"/>
</dbReference>
<reference evidence="1 2" key="1">
    <citation type="journal article" date="2016" name="Nat. Commun.">
        <title>Thousands of microbial genomes shed light on interconnected biogeochemical processes in an aquifer system.</title>
        <authorList>
            <person name="Anantharaman K."/>
            <person name="Brown C.T."/>
            <person name="Hug L.A."/>
            <person name="Sharon I."/>
            <person name="Castelle C.J."/>
            <person name="Probst A.J."/>
            <person name="Thomas B.C."/>
            <person name="Singh A."/>
            <person name="Wilkins M.J."/>
            <person name="Karaoz U."/>
            <person name="Brodie E.L."/>
            <person name="Williams K.H."/>
            <person name="Hubbard S.S."/>
            <person name="Banfield J.F."/>
        </authorList>
    </citation>
    <scope>NUCLEOTIDE SEQUENCE [LARGE SCALE GENOMIC DNA]</scope>
</reference>
<gene>
    <name evidence="1" type="ORF">A3A33_03585</name>
</gene>
<evidence type="ECO:0000313" key="2">
    <source>
        <dbReference type="Proteomes" id="UP000179047"/>
    </source>
</evidence>
<evidence type="ECO:0000313" key="1">
    <source>
        <dbReference type="EMBL" id="OGN29486.1"/>
    </source>
</evidence>
<organism evidence="1 2">
    <name type="scientific">Candidatus Yanofskybacteria bacterium RIFCSPLOWO2_01_FULL_49_25</name>
    <dbReference type="NCBI Taxonomy" id="1802701"/>
    <lineage>
        <taxon>Bacteria</taxon>
        <taxon>Candidatus Yanofskyibacteriota</taxon>
    </lineage>
</organism>
<proteinExistence type="predicted"/>
<dbReference type="AlphaFoldDB" id="A0A1F8GXV5"/>
<accession>A0A1F8GXV5</accession>
<sequence>MLRISKNRISLENIPLNEAAEVNVTSDATTDIGAAMSNNVNITGTTTITSFGTSAAGVTRKGRFAGALTLTHNATSLILPGVANITTATNDRFEALSLGSGNWIVTKYQKADGTSIVAGGGTKSGNIPVQIIKLGALNLNQNGTNYAMGLGEGETGTGSLANIRIQAKCTISKLRAHGNAAIPASNSLIVTLQKGGADTALTCTIAAAGTDAEDITNEVDLLPGDLIRLKLVSSATMTSTIDFTFTAVLTQTGSAVDEGSSLLYSFSGGSLNYVGEAVGSGTLDDVEVPMPACRVQAADGRDSTTAVSIGGVSKNGTSLQNYLFPSSFAGVEFTAGDYFAGINVGDASPPSFLPIAVDQGTQYDPCVMLFGVLSLAQGVTEWGCGLGSNAGITTESEVQIVIPACTLRNMRGLSSTAVASGTTTAEVFKNGVGTGLIVTWGTSSRYAEDVTNSAVFAAGDKMSLKVIAGGAVGSRDYTVSIESYYT</sequence>